<evidence type="ECO:0000256" key="1">
    <source>
        <dbReference type="ARBA" id="ARBA00022723"/>
    </source>
</evidence>
<dbReference type="InterPro" id="IPR037187">
    <property type="entry name" value="DnaK_N"/>
</dbReference>
<proteinExistence type="predicted"/>
<feature type="zinc finger region" description="dksA C4-type" evidence="4">
    <location>
        <begin position="90"/>
        <end position="114"/>
    </location>
</feature>
<dbReference type="PANTHER" id="PTHR33823">
    <property type="entry name" value="RNA POLYMERASE-BINDING TRANSCRIPTION FACTOR DKSA-RELATED"/>
    <property type="match status" value="1"/>
</dbReference>
<name>A0ABT8S655_9BURK</name>
<dbReference type="SUPFAM" id="SSF109635">
    <property type="entry name" value="DnaK suppressor protein DksA, alpha-hairpin domain"/>
    <property type="match status" value="1"/>
</dbReference>
<dbReference type="EMBL" id="JAUKVY010000013">
    <property type="protein sequence ID" value="MDO1534403.1"/>
    <property type="molecule type" value="Genomic_DNA"/>
</dbReference>
<dbReference type="SUPFAM" id="SSF57716">
    <property type="entry name" value="Glucocorticoid receptor-like (DNA-binding domain)"/>
    <property type="match status" value="1"/>
</dbReference>
<keyword evidence="3" id="KW-0862">Zinc</keyword>
<reference evidence="6" key="1">
    <citation type="submission" date="2023-06" db="EMBL/GenBank/DDBJ databases">
        <authorList>
            <person name="Jiang Y."/>
            <person name="Liu Q."/>
        </authorList>
    </citation>
    <scope>NUCLEOTIDE SEQUENCE</scope>
    <source>
        <strain evidence="6">CGMCC 1.12090</strain>
    </source>
</reference>
<dbReference type="PANTHER" id="PTHR33823:SF4">
    <property type="entry name" value="GENERAL STRESS PROTEIN 16O"/>
    <property type="match status" value="1"/>
</dbReference>
<organism evidence="6 7">
    <name type="scientific">Variovorax ginsengisoli</name>
    <dbReference type="NCBI Taxonomy" id="363844"/>
    <lineage>
        <taxon>Bacteria</taxon>
        <taxon>Pseudomonadati</taxon>
        <taxon>Pseudomonadota</taxon>
        <taxon>Betaproteobacteria</taxon>
        <taxon>Burkholderiales</taxon>
        <taxon>Comamonadaceae</taxon>
        <taxon>Variovorax</taxon>
    </lineage>
</organism>
<accession>A0ABT8S655</accession>
<comment type="caution">
    <text evidence="6">The sequence shown here is derived from an EMBL/GenBank/DDBJ whole genome shotgun (WGS) entry which is preliminary data.</text>
</comment>
<dbReference type="Proteomes" id="UP001169027">
    <property type="component" value="Unassembled WGS sequence"/>
</dbReference>
<dbReference type="Gene3D" id="1.20.120.910">
    <property type="entry name" value="DksA, coiled-coil domain"/>
    <property type="match status" value="1"/>
</dbReference>
<evidence type="ECO:0000259" key="5">
    <source>
        <dbReference type="Pfam" id="PF01258"/>
    </source>
</evidence>
<dbReference type="RefSeq" id="WP_301812028.1">
    <property type="nucleotide sequence ID" value="NZ_JAUJZH010000013.1"/>
</dbReference>
<sequence>MKHLNPSDLDDLARRLQARKREVLNELGAAGTPLQGGVLAGEHEVHSHADDAEAERLDDVRFAEIEVDRNTLIEVEQAQQRLANGLYGLCIDCNEEIPLERLLAQPTAIRCAACQTKTEAKRRH</sequence>
<keyword evidence="1" id="KW-0479">Metal-binding</keyword>
<keyword evidence="7" id="KW-1185">Reference proteome</keyword>
<dbReference type="InterPro" id="IPR000962">
    <property type="entry name" value="Znf_DskA_TraR"/>
</dbReference>
<keyword evidence="2" id="KW-0863">Zinc-finger</keyword>
<evidence type="ECO:0000256" key="3">
    <source>
        <dbReference type="ARBA" id="ARBA00022833"/>
    </source>
</evidence>
<evidence type="ECO:0000313" key="6">
    <source>
        <dbReference type="EMBL" id="MDO1534403.1"/>
    </source>
</evidence>
<dbReference type="PROSITE" id="PS51128">
    <property type="entry name" value="ZF_DKSA_2"/>
    <property type="match status" value="1"/>
</dbReference>
<evidence type="ECO:0000256" key="4">
    <source>
        <dbReference type="PROSITE-ProRule" id="PRU00510"/>
    </source>
</evidence>
<dbReference type="Pfam" id="PF01258">
    <property type="entry name" value="zf-dskA_traR"/>
    <property type="match status" value="1"/>
</dbReference>
<gene>
    <name evidence="6" type="ORF">Q2T77_19110</name>
</gene>
<feature type="domain" description="Zinc finger DksA/TraR C4-type" evidence="5">
    <location>
        <begin position="85"/>
        <end position="119"/>
    </location>
</feature>
<protein>
    <submittedName>
        <fullName evidence="6">TraR/DksA family transcriptional regulator</fullName>
    </submittedName>
</protein>
<evidence type="ECO:0000313" key="7">
    <source>
        <dbReference type="Proteomes" id="UP001169027"/>
    </source>
</evidence>
<evidence type="ECO:0000256" key="2">
    <source>
        <dbReference type="ARBA" id="ARBA00022771"/>
    </source>
</evidence>